<keyword evidence="3" id="KW-0560">Oxidoreductase</keyword>
<dbReference type="NCBIfam" id="NF006110">
    <property type="entry name" value="PRK08261.1"/>
    <property type="match status" value="1"/>
</dbReference>
<dbReference type="PANTHER" id="PTHR42760">
    <property type="entry name" value="SHORT-CHAIN DEHYDROGENASES/REDUCTASES FAMILY MEMBER"/>
    <property type="match status" value="1"/>
</dbReference>
<dbReference type="Gene3D" id="3.40.50.720">
    <property type="entry name" value="NAD(P)-binding Rossmann-like Domain"/>
    <property type="match status" value="2"/>
</dbReference>
<dbReference type="EC" id="1.1.1.100" evidence="3"/>
<gene>
    <name evidence="3" type="ORF">ACFOZ4_01300</name>
</gene>
<keyword evidence="4" id="KW-1185">Reference proteome</keyword>
<dbReference type="SUPFAM" id="SSF51735">
    <property type="entry name" value="NAD(P)-binding Rossmann-fold domains"/>
    <property type="match status" value="2"/>
</dbReference>
<evidence type="ECO:0000313" key="3">
    <source>
        <dbReference type="EMBL" id="MFC4129245.1"/>
    </source>
</evidence>
<dbReference type="EMBL" id="JBHSAY010000003">
    <property type="protein sequence ID" value="MFC4129245.1"/>
    <property type="molecule type" value="Genomic_DNA"/>
</dbReference>
<dbReference type="PRINTS" id="PR00080">
    <property type="entry name" value="SDRFAMILY"/>
</dbReference>
<dbReference type="PROSITE" id="PS00061">
    <property type="entry name" value="ADH_SHORT"/>
    <property type="match status" value="1"/>
</dbReference>
<dbReference type="InterPro" id="IPR002347">
    <property type="entry name" value="SDR_fam"/>
</dbReference>
<dbReference type="Proteomes" id="UP001595816">
    <property type="component" value="Unassembled WGS sequence"/>
</dbReference>
<comment type="caution">
    <text evidence="3">The sequence shown here is derived from an EMBL/GenBank/DDBJ whole genome shotgun (WGS) entry which is preliminary data.</text>
</comment>
<dbReference type="PANTHER" id="PTHR42760:SF78">
    <property type="entry name" value="3-OXOACYL-[ACYL-CARRIER-PROTEIN] REDUCTASE [NADH]"/>
    <property type="match status" value="1"/>
</dbReference>
<dbReference type="Pfam" id="PF13561">
    <property type="entry name" value="adh_short_C2"/>
    <property type="match status" value="1"/>
</dbReference>
<proteinExistence type="inferred from homology"/>
<dbReference type="GO" id="GO:0004316">
    <property type="term" value="F:3-oxoacyl-[acyl-carrier-protein] reductase (NADPH) activity"/>
    <property type="evidence" value="ECO:0007669"/>
    <property type="project" value="UniProtKB-EC"/>
</dbReference>
<dbReference type="InterPro" id="IPR036291">
    <property type="entry name" value="NAD(P)-bd_dom_sf"/>
</dbReference>
<sequence length="430" mass="44307">MSDRYASFARSAGGSVLVKRLGLPNPPNLRRYDADHPLAGPVRIAGEGRFAAGIEGWYPGDGEKLGGLVLDATTLATVEDLRDLYDTVHPIARGLTPAGRVIVLAGLPAEAASVEVAAVRQAVEGFTRSLAKEVGRGTTVQLVRTAEATEPETLRSTLDFFLSGRSAYVDGQVVTLGAPVGPLSQDTLADKIALVTGAARGIGADIARVLARNGAHVVCLDVPAAGDSLAAVANSLGGTAYQSDLAVENAAARLVDHLKDRHGRVDVVVHNAGITRDKTLANMRPDQWDQVLAVNLAAPVRVTDALVEAGLIPAGGRIIGVSSVVGLSGNRGQTNYATSKAGVAGWVRALAPVLADRGITVNAVAPGFIETAMTAHLPLVVREGGRRMNSLAQAGLPIDVAETIGYFAEPGSAGVTGNVLRVCGQQMLGA</sequence>
<protein>
    <submittedName>
        <fullName evidence="3">3-oxoacyl-ACP reductase</fullName>
        <ecNumber evidence="3">1.1.1.100</ecNumber>
    </submittedName>
</protein>
<name>A0ABV8LG67_9ACTN</name>
<feature type="domain" description="Ketoreductase" evidence="2">
    <location>
        <begin position="191"/>
        <end position="367"/>
    </location>
</feature>
<evidence type="ECO:0000313" key="4">
    <source>
        <dbReference type="Proteomes" id="UP001595816"/>
    </source>
</evidence>
<accession>A0ABV8LG67</accession>
<reference evidence="4" key="1">
    <citation type="journal article" date="2019" name="Int. J. Syst. Evol. Microbiol.">
        <title>The Global Catalogue of Microorganisms (GCM) 10K type strain sequencing project: providing services to taxonomists for standard genome sequencing and annotation.</title>
        <authorList>
            <consortium name="The Broad Institute Genomics Platform"/>
            <consortium name="The Broad Institute Genome Sequencing Center for Infectious Disease"/>
            <person name="Wu L."/>
            <person name="Ma J."/>
        </authorList>
    </citation>
    <scope>NUCLEOTIDE SEQUENCE [LARGE SCALE GENOMIC DNA]</scope>
    <source>
        <strain evidence="4">CGMCC 4.7289</strain>
    </source>
</reference>
<dbReference type="PRINTS" id="PR00081">
    <property type="entry name" value="GDHRDH"/>
</dbReference>
<dbReference type="InterPro" id="IPR057326">
    <property type="entry name" value="KR_dom"/>
</dbReference>
<evidence type="ECO:0000256" key="1">
    <source>
        <dbReference type="ARBA" id="ARBA00006484"/>
    </source>
</evidence>
<comment type="similarity">
    <text evidence="1">Belongs to the short-chain dehydrogenases/reductases (SDR) family.</text>
</comment>
<organism evidence="3 4">
    <name type="scientific">Hamadaea flava</name>
    <dbReference type="NCBI Taxonomy" id="1742688"/>
    <lineage>
        <taxon>Bacteria</taxon>
        <taxon>Bacillati</taxon>
        <taxon>Actinomycetota</taxon>
        <taxon>Actinomycetes</taxon>
        <taxon>Micromonosporales</taxon>
        <taxon>Micromonosporaceae</taxon>
        <taxon>Hamadaea</taxon>
    </lineage>
</organism>
<dbReference type="InterPro" id="IPR020904">
    <property type="entry name" value="Sc_DH/Rdtase_CS"/>
</dbReference>
<dbReference type="RefSeq" id="WP_253759030.1">
    <property type="nucleotide sequence ID" value="NZ_JAMZDZ010000001.1"/>
</dbReference>
<evidence type="ECO:0000259" key="2">
    <source>
        <dbReference type="SMART" id="SM00822"/>
    </source>
</evidence>
<dbReference type="SMART" id="SM00822">
    <property type="entry name" value="PKS_KR"/>
    <property type="match status" value="1"/>
</dbReference>